<dbReference type="VEuPathDB" id="FungiDB:BO97DRAFT_7291"/>
<evidence type="ECO:0000256" key="1">
    <source>
        <dbReference type="SAM" id="MobiDB-lite"/>
    </source>
</evidence>
<dbReference type="Pfam" id="PF20174">
    <property type="entry name" value="DUF6540"/>
    <property type="match status" value="1"/>
</dbReference>
<dbReference type="OrthoDB" id="1658288at2759"/>
<sequence>MVGSNLEFDRNYDPVLAGPKHEMYAIGQVDSTNIVDSTTTKPSIDNTPHGNIEVAASEVQPPRISENFMAPVNEGRDLFYDPSFMDDDLHDSPLDHQQEMPGVDHGIVCHLVSKGLIAADAIEIVQSKRDSPTHGIGLQSVGQRGALETQGPR</sequence>
<protein>
    <submittedName>
        <fullName evidence="2">Uncharacterized protein</fullName>
    </submittedName>
</protein>
<dbReference type="InterPro" id="IPR046670">
    <property type="entry name" value="DUF6540"/>
</dbReference>
<organism evidence="2 3">
    <name type="scientific">Aspergillus homomorphus (strain CBS 101889)</name>
    <dbReference type="NCBI Taxonomy" id="1450537"/>
    <lineage>
        <taxon>Eukaryota</taxon>
        <taxon>Fungi</taxon>
        <taxon>Dikarya</taxon>
        <taxon>Ascomycota</taxon>
        <taxon>Pezizomycotina</taxon>
        <taxon>Eurotiomycetes</taxon>
        <taxon>Eurotiomycetidae</taxon>
        <taxon>Eurotiales</taxon>
        <taxon>Aspergillaceae</taxon>
        <taxon>Aspergillus</taxon>
        <taxon>Aspergillus subgen. Circumdati</taxon>
    </lineage>
</organism>
<reference evidence="2 3" key="1">
    <citation type="submission" date="2018-02" db="EMBL/GenBank/DDBJ databases">
        <title>The genomes of Aspergillus section Nigri reveals drivers in fungal speciation.</title>
        <authorList>
            <consortium name="DOE Joint Genome Institute"/>
            <person name="Vesth T.C."/>
            <person name="Nybo J."/>
            <person name="Theobald S."/>
            <person name="Brandl J."/>
            <person name="Frisvad J.C."/>
            <person name="Nielsen K.F."/>
            <person name="Lyhne E.K."/>
            <person name="Kogle M.E."/>
            <person name="Kuo A."/>
            <person name="Riley R."/>
            <person name="Clum A."/>
            <person name="Nolan M."/>
            <person name="Lipzen A."/>
            <person name="Salamov A."/>
            <person name="Henrissat B."/>
            <person name="Wiebenga A."/>
            <person name="De vries R.P."/>
            <person name="Grigoriev I.V."/>
            <person name="Mortensen U.H."/>
            <person name="Andersen M.R."/>
            <person name="Baker S.E."/>
        </authorList>
    </citation>
    <scope>NUCLEOTIDE SEQUENCE [LARGE SCALE GENOMIC DNA]</scope>
    <source>
        <strain evidence="2 3">CBS 101889</strain>
    </source>
</reference>
<evidence type="ECO:0000313" key="3">
    <source>
        <dbReference type="Proteomes" id="UP000248961"/>
    </source>
</evidence>
<feature type="region of interest" description="Disordered" evidence="1">
    <location>
        <begin position="129"/>
        <end position="153"/>
    </location>
</feature>
<keyword evidence="3" id="KW-1185">Reference proteome</keyword>
<dbReference type="GeneID" id="37205314"/>
<dbReference type="RefSeq" id="XP_025556656.1">
    <property type="nucleotide sequence ID" value="XM_025701025.1"/>
</dbReference>
<gene>
    <name evidence="2" type="ORF">BO97DRAFT_7291</name>
</gene>
<dbReference type="STRING" id="1450537.A0A395IBA1"/>
<proteinExistence type="predicted"/>
<dbReference type="Proteomes" id="UP000248961">
    <property type="component" value="Unassembled WGS sequence"/>
</dbReference>
<evidence type="ECO:0000313" key="2">
    <source>
        <dbReference type="EMBL" id="RAL17502.1"/>
    </source>
</evidence>
<dbReference type="AlphaFoldDB" id="A0A395IBA1"/>
<name>A0A395IBA1_ASPHC</name>
<accession>A0A395IBA1</accession>
<dbReference type="EMBL" id="KZ824267">
    <property type="protein sequence ID" value="RAL17502.1"/>
    <property type="molecule type" value="Genomic_DNA"/>
</dbReference>